<dbReference type="Gene3D" id="1.20.1260.10">
    <property type="match status" value="2"/>
</dbReference>
<sequence length="333" mass="37522">MTNIPLSSTELGNLWQAYQEKSMKLHFLKNFIKNSNDKEVRSILQFADRIETENKKAIETIFRDEGVAIPVAFTGKDIDSNAPRLFDDHFHLMFIRMLSKILIGLYGLHSGMSYREDIYKLYNHFTSDSQTIYNKATQCLLKNNALARPPKIQMPDKVEFVQDTSYTSGLNPFGKKRALNSVEIGLVYQALEANITGIQMMTGFARVAENPEVKQYFERGKELAEKVISIMGGVLEEDGLQKPSPWSGVVSDSPISPFSDKIMMYTTNLLSMFGMGSNSVGAAFSFRNDLLLKMGQIMANTFDFAKDGGKIIIKQGWMEKPPHAADRTDPLKE</sequence>
<dbReference type="Pfam" id="PF11553">
    <property type="entry name" value="DUF3231"/>
    <property type="match status" value="2"/>
</dbReference>
<dbReference type="InterPro" id="IPR021617">
    <property type="entry name" value="DUF3231"/>
</dbReference>
<dbReference type="InterPro" id="IPR012347">
    <property type="entry name" value="Ferritin-like"/>
</dbReference>
<accession>A0A220U7D2</accession>
<name>A0A220U7D2_9BACI</name>
<dbReference type="OrthoDB" id="1675670at2"/>
<keyword evidence="2" id="KW-1185">Reference proteome</keyword>
<dbReference type="RefSeq" id="WP_089063141.1">
    <property type="nucleotide sequence ID" value="NZ_CP022315.1"/>
</dbReference>
<evidence type="ECO:0000313" key="1">
    <source>
        <dbReference type="EMBL" id="ASK63882.1"/>
    </source>
</evidence>
<dbReference type="EMBL" id="CP022315">
    <property type="protein sequence ID" value="ASK63882.1"/>
    <property type="molecule type" value="Genomic_DNA"/>
</dbReference>
<dbReference type="KEGG" id="vil:CFK37_17815"/>
<dbReference type="AlphaFoldDB" id="A0A220U7D2"/>
<protein>
    <submittedName>
        <fullName evidence="1">Uncharacterized protein</fullName>
    </submittedName>
</protein>
<proteinExistence type="predicted"/>
<organism evidence="1 2">
    <name type="scientific">Virgibacillus phasianinus</name>
    <dbReference type="NCBI Taxonomy" id="2017483"/>
    <lineage>
        <taxon>Bacteria</taxon>
        <taxon>Bacillati</taxon>
        <taxon>Bacillota</taxon>
        <taxon>Bacilli</taxon>
        <taxon>Bacillales</taxon>
        <taxon>Bacillaceae</taxon>
        <taxon>Virgibacillus</taxon>
    </lineage>
</organism>
<gene>
    <name evidence="1" type="ORF">CFK37_17815</name>
</gene>
<evidence type="ECO:0000313" key="2">
    <source>
        <dbReference type="Proteomes" id="UP000198312"/>
    </source>
</evidence>
<reference evidence="1 2" key="1">
    <citation type="submission" date="2017-07" db="EMBL/GenBank/DDBJ databases">
        <title>Virgibacillus sp. LM2416.</title>
        <authorList>
            <person name="Tak E.J."/>
            <person name="Bae J.-W."/>
        </authorList>
    </citation>
    <scope>NUCLEOTIDE SEQUENCE [LARGE SCALE GENOMIC DNA]</scope>
    <source>
        <strain evidence="1 2">LM2416</strain>
    </source>
</reference>
<dbReference type="Proteomes" id="UP000198312">
    <property type="component" value="Chromosome"/>
</dbReference>